<dbReference type="InterPro" id="IPR004167">
    <property type="entry name" value="PSBD"/>
</dbReference>
<dbReference type="InterPro" id="IPR050743">
    <property type="entry name" value="2-oxoacid_DH_E2_comp"/>
</dbReference>
<dbReference type="Proteomes" id="UP000012179">
    <property type="component" value="Chromosome"/>
</dbReference>
<evidence type="ECO:0000313" key="10">
    <source>
        <dbReference type="EMBL" id="ARO88865.1"/>
    </source>
</evidence>
<dbReference type="GO" id="GO:0005737">
    <property type="term" value="C:cytoplasm"/>
    <property type="evidence" value="ECO:0007669"/>
    <property type="project" value="TreeGrafter"/>
</dbReference>
<dbReference type="Gene3D" id="4.10.320.10">
    <property type="entry name" value="E3-binding domain"/>
    <property type="match status" value="1"/>
</dbReference>
<name>A0A1W6SSW7_9PROT</name>
<sequence length="401" mass="43007">MYEFRMPSLGADMEAGILVDWLIKPGDPVKRGQVAAVVETQKGAVDVEIWESGIVDKLVVETGSKVPVGEILAFVRAPDESVAKTAQTFGKPEIPHVEAGPGHPTVELPTSRMAPVSAAASAEGETRVRVSPSARKLAEELGVDIASVRPAEPGGVVSREDVELAAQVRKPAPKEKGAGWQAKMRSAIAAAMSRSKREIPHYYLATDIDVTAVTGWLDAENLKRSVTERLLPVVPFMKAVALALHEVPELNGFWVDGKFQSSSTVHLGMAIAMRGGGLVAPAIHDADKKRLDELMSDLRDLITRVRSGRLRSSELSDPTITFTSLGEQGVKGVFGVIYPPQVAIIGLGKVTERPWIENGAVVVRKIATATLSADHRASDGHRGGLFLAALDRLLQKPEQLQ</sequence>
<organism evidence="10 11">
    <name type="scientific">Nitrosospira lacus</name>
    <dbReference type="NCBI Taxonomy" id="1288494"/>
    <lineage>
        <taxon>Bacteria</taxon>
        <taxon>Pseudomonadati</taxon>
        <taxon>Pseudomonadota</taxon>
        <taxon>Betaproteobacteria</taxon>
        <taxon>Nitrosomonadales</taxon>
        <taxon>Nitrosomonadaceae</taxon>
        <taxon>Nitrosospira</taxon>
    </lineage>
</organism>
<dbReference type="eggNOG" id="COG0508">
    <property type="taxonomic scope" value="Bacteria"/>
</dbReference>
<dbReference type="SUPFAM" id="SSF51230">
    <property type="entry name" value="Single hybrid motif"/>
    <property type="match status" value="1"/>
</dbReference>
<keyword evidence="6 7" id="KW-0012">Acyltransferase</keyword>
<gene>
    <name evidence="10" type="ORF">EBAPG3_014410</name>
</gene>
<dbReference type="EC" id="2.3.1.-" evidence="7"/>
<dbReference type="InterPro" id="IPR001078">
    <property type="entry name" value="2-oxoacid_DH_actylTfrase"/>
</dbReference>
<evidence type="ECO:0000256" key="1">
    <source>
        <dbReference type="ARBA" id="ARBA00001938"/>
    </source>
</evidence>
<dbReference type="PROSITE" id="PS00189">
    <property type="entry name" value="LIPOYL"/>
    <property type="match status" value="1"/>
</dbReference>
<dbReference type="PROSITE" id="PS50968">
    <property type="entry name" value="BIOTINYL_LIPOYL"/>
    <property type="match status" value="1"/>
</dbReference>
<evidence type="ECO:0000256" key="6">
    <source>
        <dbReference type="ARBA" id="ARBA00023315"/>
    </source>
</evidence>
<dbReference type="EMBL" id="CP021106">
    <property type="protein sequence ID" value="ARO88865.1"/>
    <property type="molecule type" value="Genomic_DNA"/>
</dbReference>
<feature type="domain" description="Lipoyl-binding" evidence="8">
    <location>
        <begin position="1"/>
        <end position="76"/>
    </location>
</feature>
<dbReference type="PANTHER" id="PTHR43178">
    <property type="entry name" value="DIHYDROLIPOAMIDE ACETYLTRANSFERASE COMPONENT OF PYRUVATE DEHYDROGENASE COMPLEX"/>
    <property type="match status" value="1"/>
</dbReference>
<dbReference type="CDD" id="cd06849">
    <property type="entry name" value="lipoyl_domain"/>
    <property type="match status" value="1"/>
</dbReference>
<dbReference type="SUPFAM" id="SSF47005">
    <property type="entry name" value="Peripheral subunit-binding domain of 2-oxo acid dehydrogenase complex"/>
    <property type="match status" value="1"/>
</dbReference>
<proteinExistence type="inferred from homology"/>
<keyword evidence="11" id="KW-1185">Reference proteome</keyword>
<evidence type="ECO:0000259" key="9">
    <source>
        <dbReference type="PROSITE" id="PS51826"/>
    </source>
</evidence>
<dbReference type="GO" id="GO:0031405">
    <property type="term" value="F:lipoic acid binding"/>
    <property type="evidence" value="ECO:0007669"/>
    <property type="project" value="TreeGrafter"/>
</dbReference>
<dbReference type="AlphaFoldDB" id="A0A1W6SSW7"/>
<evidence type="ECO:0000256" key="7">
    <source>
        <dbReference type="RuleBase" id="RU003423"/>
    </source>
</evidence>
<evidence type="ECO:0000256" key="4">
    <source>
        <dbReference type="ARBA" id="ARBA00022679"/>
    </source>
</evidence>
<dbReference type="KEGG" id="nlc:EBAPG3_014410"/>
<keyword evidence="5 7" id="KW-0450">Lipoyl</keyword>
<comment type="similarity">
    <text evidence="2 7">Belongs to the 2-oxoacid dehydrogenase family.</text>
</comment>
<dbReference type="Gene3D" id="2.40.50.100">
    <property type="match status" value="1"/>
</dbReference>
<dbReference type="Gene3D" id="3.30.559.10">
    <property type="entry name" value="Chloramphenicol acetyltransferase-like domain"/>
    <property type="match status" value="1"/>
</dbReference>
<dbReference type="InterPro" id="IPR036625">
    <property type="entry name" value="E3-bd_dom_sf"/>
</dbReference>
<dbReference type="Pfam" id="PF00364">
    <property type="entry name" value="Biotin_lipoyl"/>
    <property type="match status" value="1"/>
</dbReference>
<comment type="subunit">
    <text evidence="3">Forms a 24-polypeptide structural core with octahedral symmetry.</text>
</comment>
<evidence type="ECO:0000256" key="3">
    <source>
        <dbReference type="ARBA" id="ARBA00011484"/>
    </source>
</evidence>
<dbReference type="InterPro" id="IPR023213">
    <property type="entry name" value="CAT-like_dom_sf"/>
</dbReference>
<dbReference type="SUPFAM" id="SSF52777">
    <property type="entry name" value="CoA-dependent acyltransferases"/>
    <property type="match status" value="1"/>
</dbReference>
<evidence type="ECO:0000313" key="11">
    <source>
        <dbReference type="Proteomes" id="UP000012179"/>
    </source>
</evidence>
<feature type="domain" description="Peripheral subunit-binding (PSBD)" evidence="9">
    <location>
        <begin position="129"/>
        <end position="166"/>
    </location>
</feature>
<dbReference type="GO" id="GO:0016407">
    <property type="term" value="F:acetyltransferase activity"/>
    <property type="evidence" value="ECO:0007669"/>
    <property type="project" value="TreeGrafter"/>
</dbReference>
<dbReference type="Pfam" id="PF00198">
    <property type="entry name" value="2-oxoacid_dh"/>
    <property type="match status" value="1"/>
</dbReference>
<reference evidence="10 11" key="1">
    <citation type="journal article" date="2015" name="Int. J. Syst. Evol. Microbiol.">
        <title>Nitrosospira lacus sp. nov., a psychrotolerant, ammonia-oxidizing bacterium from sandy lake sediment.</title>
        <authorList>
            <person name="Urakawa H."/>
            <person name="Garcia J.C."/>
            <person name="Nielsen J.L."/>
            <person name="Le V.Q."/>
            <person name="Kozlowski J.A."/>
            <person name="Stein L.Y."/>
            <person name="Lim C.K."/>
            <person name="Pommerening-Roser A."/>
            <person name="Martens-Habbena W."/>
            <person name="Stahl D.A."/>
            <person name="Klotz M.G."/>
        </authorList>
    </citation>
    <scope>NUCLEOTIDE SEQUENCE [LARGE SCALE GENOMIC DNA]</scope>
    <source>
        <strain evidence="10 11">APG3</strain>
    </source>
</reference>
<dbReference type="PROSITE" id="PS51826">
    <property type="entry name" value="PSBD"/>
    <property type="match status" value="1"/>
</dbReference>
<dbReference type="InterPro" id="IPR000089">
    <property type="entry name" value="Biotin_lipoyl"/>
</dbReference>
<evidence type="ECO:0000256" key="2">
    <source>
        <dbReference type="ARBA" id="ARBA00007317"/>
    </source>
</evidence>
<evidence type="ECO:0000259" key="8">
    <source>
        <dbReference type="PROSITE" id="PS50968"/>
    </source>
</evidence>
<dbReference type="InterPro" id="IPR011053">
    <property type="entry name" value="Single_hybrid_motif"/>
</dbReference>
<evidence type="ECO:0000256" key="5">
    <source>
        <dbReference type="ARBA" id="ARBA00022823"/>
    </source>
</evidence>
<keyword evidence="4 7" id="KW-0808">Transferase</keyword>
<dbReference type="OrthoDB" id="2086224at2"/>
<accession>A0A1W6SSW7</accession>
<dbReference type="PANTHER" id="PTHR43178:SF5">
    <property type="entry name" value="LIPOAMIDE ACYLTRANSFERASE COMPONENT OF BRANCHED-CHAIN ALPHA-KETO ACID DEHYDROGENASE COMPLEX, MITOCHONDRIAL"/>
    <property type="match status" value="1"/>
</dbReference>
<dbReference type="Pfam" id="PF02817">
    <property type="entry name" value="E3_binding"/>
    <property type="match status" value="1"/>
</dbReference>
<dbReference type="InterPro" id="IPR003016">
    <property type="entry name" value="2-oxoA_DH_lipoyl-BS"/>
</dbReference>
<dbReference type="RefSeq" id="WP_004174398.1">
    <property type="nucleotide sequence ID" value="NZ_CP021106.3"/>
</dbReference>
<protein>
    <recommendedName>
        <fullName evidence="7">Dihydrolipoamide acetyltransferase component of pyruvate dehydrogenase complex</fullName>
        <ecNumber evidence="7">2.3.1.-</ecNumber>
    </recommendedName>
</protein>
<comment type="cofactor">
    <cofactor evidence="1 7">
        <name>(R)-lipoate</name>
        <dbReference type="ChEBI" id="CHEBI:83088"/>
    </cofactor>
</comment>